<protein>
    <submittedName>
        <fullName evidence="5">ATP-binding domain-containing protein</fullName>
    </submittedName>
</protein>
<gene>
    <name evidence="5" type="ORF">RWE15_24175</name>
</gene>
<sequence length="225" mass="26046">MRPFYKYFRRRNKKGMDVNDIQVLAPMYRSQAGIDTINKALQELINPPKNTKRQIIYMEKTFRVGDRVIQLVNQPEDGVFNGDIGKVAAIFKEEENTDHEEQLVVVFDDKEVVYVRKDYGNITHAYCISIHKSQGSEFPIVVMPIVNSYHRMLRKNLIYTAITRAKQSLIICGQQQAFLRGVETMDTNKRNTSLRGLFAQRLPDTDLELTDSDVEEDGISPYDFM</sequence>
<dbReference type="CDD" id="cd18809">
    <property type="entry name" value="SF1_C_RecD"/>
    <property type="match status" value="1"/>
</dbReference>
<name>A0ABU5CC98_9BACI</name>
<dbReference type="InterPro" id="IPR027785">
    <property type="entry name" value="UvrD-like_helicase_C"/>
</dbReference>
<dbReference type="Pfam" id="PF13538">
    <property type="entry name" value="UvrD_C_2"/>
    <property type="match status" value="1"/>
</dbReference>
<dbReference type="Pfam" id="PF18335">
    <property type="entry name" value="SH3_13"/>
    <property type="match status" value="1"/>
</dbReference>
<keyword evidence="2 5" id="KW-0067">ATP-binding</keyword>
<evidence type="ECO:0000313" key="5">
    <source>
        <dbReference type="EMBL" id="MDY0396829.1"/>
    </source>
</evidence>
<proteinExistence type="predicted"/>
<dbReference type="GO" id="GO:0005524">
    <property type="term" value="F:ATP binding"/>
    <property type="evidence" value="ECO:0007669"/>
    <property type="project" value="UniProtKB-KW"/>
</dbReference>
<feature type="domain" description="ATP-dependent RecD2 DNA helicase SH3" evidence="4">
    <location>
        <begin position="37"/>
        <end position="107"/>
    </location>
</feature>
<evidence type="ECO:0000259" key="4">
    <source>
        <dbReference type="Pfam" id="PF18335"/>
    </source>
</evidence>
<evidence type="ECO:0000313" key="6">
    <source>
        <dbReference type="Proteomes" id="UP001281447"/>
    </source>
</evidence>
<keyword evidence="6" id="KW-1185">Reference proteome</keyword>
<dbReference type="EMBL" id="JAWDIP010000004">
    <property type="protein sequence ID" value="MDY0396829.1"/>
    <property type="molecule type" value="Genomic_DNA"/>
</dbReference>
<evidence type="ECO:0000256" key="2">
    <source>
        <dbReference type="ARBA" id="ARBA00022840"/>
    </source>
</evidence>
<dbReference type="Proteomes" id="UP001281447">
    <property type="component" value="Unassembled WGS sequence"/>
</dbReference>
<accession>A0ABU5CC98</accession>
<dbReference type="InterPro" id="IPR041451">
    <property type="entry name" value="RecD2_SH13"/>
</dbReference>
<dbReference type="InterPro" id="IPR050534">
    <property type="entry name" value="Coronavir_polyprotein_1ab"/>
</dbReference>
<comment type="caution">
    <text evidence="5">The sequence shown here is derived from an EMBL/GenBank/DDBJ whole genome shotgun (WGS) entry which is preliminary data.</text>
</comment>
<dbReference type="SUPFAM" id="SSF52540">
    <property type="entry name" value="P-loop containing nucleoside triphosphate hydrolases"/>
    <property type="match status" value="1"/>
</dbReference>
<evidence type="ECO:0000256" key="1">
    <source>
        <dbReference type="ARBA" id="ARBA00022741"/>
    </source>
</evidence>
<reference evidence="5 6" key="1">
    <citation type="submission" date="2023-10" db="EMBL/GenBank/DDBJ databases">
        <title>Virgibacillus halophilus 5B73C genome.</title>
        <authorList>
            <person name="Miliotis G."/>
            <person name="Sengupta P."/>
            <person name="Hameed A."/>
            <person name="Chuvochina M."/>
            <person name="Mcdonagh F."/>
            <person name="Simpson A.C."/>
            <person name="Singh N.K."/>
            <person name="Rekha P.D."/>
            <person name="Raman K."/>
            <person name="Hugenholtz P."/>
            <person name="Venkateswaran K."/>
        </authorList>
    </citation>
    <scope>NUCLEOTIDE SEQUENCE [LARGE SCALE GENOMIC DNA]</scope>
    <source>
        <strain evidence="5 6">5B73C</strain>
    </source>
</reference>
<evidence type="ECO:0000259" key="3">
    <source>
        <dbReference type="Pfam" id="PF13538"/>
    </source>
</evidence>
<keyword evidence="1" id="KW-0547">Nucleotide-binding</keyword>
<dbReference type="Gene3D" id="2.30.30.940">
    <property type="match status" value="1"/>
</dbReference>
<dbReference type="PANTHER" id="PTHR43788">
    <property type="entry name" value="DNA2/NAM7 HELICASE FAMILY MEMBER"/>
    <property type="match status" value="1"/>
</dbReference>
<dbReference type="PANTHER" id="PTHR43788:SF6">
    <property type="entry name" value="DNA HELICASE B"/>
    <property type="match status" value="1"/>
</dbReference>
<feature type="domain" description="UvrD-like helicase C-terminal" evidence="3">
    <location>
        <begin position="124"/>
        <end position="171"/>
    </location>
</feature>
<organism evidence="5 6">
    <name type="scientific">Tigheibacillus halophilus</name>
    <dbReference type="NCBI Taxonomy" id="361280"/>
    <lineage>
        <taxon>Bacteria</taxon>
        <taxon>Bacillati</taxon>
        <taxon>Bacillota</taxon>
        <taxon>Bacilli</taxon>
        <taxon>Bacillales</taxon>
        <taxon>Bacillaceae</taxon>
        <taxon>Tigheibacillus</taxon>
    </lineage>
</organism>
<dbReference type="InterPro" id="IPR027417">
    <property type="entry name" value="P-loop_NTPase"/>
</dbReference>
<dbReference type="Gene3D" id="3.40.50.300">
    <property type="entry name" value="P-loop containing nucleotide triphosphate hydrolases"/>
    <property type="match status" value="1"/>
</dbReference>